<dbReference type="Pfam" id="PF12732">
    <property type="entry name" value="YtxH"/>
    <property type="match status" value="1"/>
</dbReference>
<protein>
    <submittedName>
        <fullName evidence="1">YtxH domain-containing protein</fullName>
    </submittedName>
</protein>
<evidence type="ECO:0000313" key="2">
    <source>
        <dbReference type="Proteomes" id="UP001199816"/>
    </source>
</evidence>
<accession>A0ABS8PM79</accession>
<gene>
    <name evidence="1" type="ORF">LQ567_05110</name>
</gene>
<comment type="caution">
    <text evidence="1">The sequence shown here is derived from an EMBL/GenBank/DDBJ whole genome shotgun (WGS) entry which is preliminary data.</text>
</comment>
<evidence type="ECO:0000313" key="1">
    <source>
        <dbReference type="EMBL" id="MCD2422131.1"/>
    </source>
</evidence>
<dbReference type="InterPro" id="IPR024623">
    <property type="entry name" value="YtxH"/>
</dbReference>
<dbReference type="RefSeq" id="WP_231003034.1">
    <property type="nucleotide sequence ID" value="NZ_JAJNEC010000004.1"/>
</dbReference>
<dbReference type="Proteomes" id="UP001199816">
    <property type="component" value="Unassembled WGS sequence"/>
</dbReference>
<dbReference type="EMBL" id="JAJNEC010000004">
    <property type="protein sequence ID" value="MCD2422131.1"/>
    <property type="molecule type" value="Genomic_DNA"/>
</dbReference>
<name>A0ABS8PM79_9BACT</name>
<keyword evidence="2" id="KW-1185">Reference proteome</keyword>
<proteinExistence type="predicted"/>
<sequence length="63" mass="6506">MNHLSKTLTAVAAGLAAGATLGRLFAPEKGSDTRKKIMAACKKMMAKGDNAFGKAKATKQEPA</sequence>
<organism evidence="1 2">
    <name type="scientific">Niabella pedocola</name>
    <dbReference type="NCBI Taxonomy" id="1752077"/>
    <lineage>
        <taxon>Bacteria</taxon>
        <taxon>Pseudomonadati</taxon>
        <taxon>Bacteroidota</taxon>
        <taxon>Chitinophagia</taxon>
        <taxon>Chitinophagales</taxon>
        <taxon>Chitinophagaceae</taxon>
        <taxon>Niabella</taxon>
    </lineage>
</organism>
<reference evidence="1 2" key="1">
    <citation type="submission" date="2021-11" db="EMBL/GenBank/DDBJ databases">
        <title>Genomic of Niabella pedocola.</title>
        <authorList>
            <person name="Wu T."/>
        </authorList>
    </citation>
    <scope>NUCLEOTIDE SEQUENCE [LARGE SCALE GENOMIC DNA]</scope>
    <source>
        <strain evidence="1 2">JCM 31011</strain>
    </source>
</reference>